<dbReference type="InterPro" id="IPR000922">
    <property type="entry name" value="Lectin_gal-bd_dom"/>
</dbReference>
<dbReference type="SMART" id="SM00008">
    <property type="entry name" value="HormR"/>
    <property type="match status" value="1"/>
</dbReference>
<dbReference type="GO" id="GO:0007189">
    <property type="term" value="P:adenylate cyclase-activating G protein-coupled receptor signaling pathway"/>
    <property type="evidence" value="ECO:0007669"/>
    <property type="project" value="TreeGrafter"/>
</dbReference>
<keyword evidence="5 10" id="KW-0472">Membrane</keyword>
<dbReference type="InterPro" id="IPR046338">
    <property type="entry name" value="GAIN_dom_sf"/>
</dbReference>
<evidence type="ECO:0000256" key="5">
    <source>
        <dbReference type="ARBA" id="ARBA00023136"/>
    </source>
</evidence>
<dbReference type="Pfam" id="PF16489">
    <property type="entry name" value="GAIN"/>
    <property type="match status" value="1"/>
</dbReference>
<dbReference type="InterPro" id="IPR036445">
    <property type="entry name" value="GPCR_2_extracell_dom_sf"/>
</dbReference>
<accession>A0A0K0FG46</accession>
<dbReference type="PROSITE" id="PS50227">
    <property type="entry name" value="G_PROTEIN_RECEP_F2_3"/>
    <property type="match status" value="1"/>
</dbReference>
<dbReference type="Gene3D" id="4.10.1240.10">
    <property type="entry name" value="GPCR, family 2, extracellular hormone receptor domain"/>
    <property type="match status" value="1"/>
</dbReference>
<feature type="transmembrane region" description="Helical" evidence="10">
    <location>
        <begin position="741"/>
        <end position="760"/>
    </location>
</feature>
<dbReference type="GO" id="GO:0016020">
    <property type="term" value="C:membrane"/>
    <property type="evidence" value="ECO:0007669"/>
    <property type="project" value="UniProtKB-SubCell"/>
</dbReference>
<dbReference type="InterPro" id="IPR057244">
    <property type="entry name" value="GAIN_B"/>
</dbReference>
<evidence type="ECO:0000313" key="16">
    <source>
        <dbReference type="WBParaSite" id="SVE_0784400.1"/>
    </source>
</evidence>
<evidence type="ECO:0000256" key="10">
    <source>
        <dbReference type="SAM" id="Phobius"/>
    </source>
</evidence>
<organism evidence="15 16">
    <name type="scientific">Strongyloides venezuelensis</name>
    <name type="common">Threadworm</name>
    <dbReference type="NCBI Taxonomy" id="75913"/>
    <lineage>
        <taxon>Eukaryota</taxon>
        <taxon>Metazoa</taxon>
        <taxon>Ecdysozoa</taxon>
        <taxon>Nematoda</taxon>
        <taxon>Chromadorea</taxon>
        <taxon>Rhabditida</taxon>
        <taxon>Tylenchina</taxon>
        <taxon>Panagrolaimomorpha</taxon>
        <taxon>Strongyloidoidea</taxon>
        <taxon>Strongyloididae</taxon>
        <taxon>Strongyloides</taxon>
    </lineage>
</organism>
<dbReference type="Pfam" id="PF00002">
    <property type="entry name" value="7tm_2"/>
    <property type="match status" value="1"/>
</dbReference>
<dbReference type="InterPro" id="IPR001879">
    <property type="entry name" value="GPCR_2_extracellular_dom"/>
</dbReference>
<dbReference type="PANTHER" id="PTHR45813">
    <property type="entry name" value="IG-LIKE DOMAIN-CONTAINING PROTEIN"/>
    <property type="match status" value="1"/>
</dbReference>
<evidence type="ECO:0000256" key="1">
    <source>
        <dbReference type="ARBA" id="ARBA00004141"/>
    </source>
</evidence>
<feature type="domain" description="GAIN-B" evidence="11">
    <location>
        <begin position="361"/>
        <end position="522"/>
    </location>
</feature>
<dbReference type="PROSITE" id="PS50261">
    <property type="entry name" value="G_PROTEIN_RECEP_F2_4"/>
    <property type="match status" value="1"/>
</dbReference>
<feature type="domain" description="G-protein coupled receptors family 2 profile 1" evidence="12">
    <location>
        <begin position="168"/>
        <end position="224"/>
    </location>
</feature>
<feature type="transmembrane region" description="Helical" evidence="10">
    <location>
        <begin position="610"/>
        <end position="628"/>
    </location>
</feature>
<keyword evidence="3 10" id="KW-1133">Transmembrane helix</keyword>
<dbReference type="GO" id="GO:0030246">
    <property type="term" value="F:carbohydrate binding"/>
    <property type="evidence" value="ECO:0007669"/>
    <property type="project" value="InterPro"/>
</dbReference>
<dbReference type="Gene3D" id="1.20.1070.10">
    <property type="entry name" value="Rhodopsin 7-helix transmembrane proteins"/>
    <property type="match status" value="1"/>
</dbReference>
<dbReference type="Gene3D" id="2.60.220.50">
    <property type="match status" value="1"/>
</dbReference>
<evidence type="ECO:0000259" key="11">
    <source>
        <dbReference type="PROSITE" id="PS50221"/>
    </source>
</evidence>
<evidence type="ECO:0000256" key="3">
    <source>
        <dbReference type="ARBA" id="ARBA00022989"/>
    </source>
</evidence>
<feature type="transmembrane region" description="Helical" evidence="10">
    <location>
        <begin position="531"/>
        <end position="558"/>
    </location>
</feature>
<dbReference type="PROSITE" id="PS50228">
    <property type="entry name" value="SUEL_LECTIN"/>
    <property type="match status" value="1"/>
</dbReference>
<evidence type="ECO:0000259" key="14">
    <source>
        <dbReference type="PROSITE" id="PS50261"/>
    </source>
</evidence>
<feature type="domain" description="G-protein coupled receptors family 2 profile 2" evidence="14">
    <location>
        <begin position="532"/>
        <end position="790"/>
    </location>
</feature>
<dbReference type="Gene3D" id="2.60.120.740">
    <property type="match status" value="1"/>
</dbReference>
<feature type="domain" description="SUEL-type lectin" evidence="13">
    <location>
        <begin position="9"/>
        <end position="100"/>
    </location>
</feature>
<keyword evidence="4" id="KW-0297">G-protein coupled receptor</keyword>
<keyword evidence="7" id="KW-0675">Receptor</keyword>
<dbReference type="GO" id="GO:0007166">
    <property type="term" value="P:cell surface receptor signaling pathway"/>
    <property type="evidence" value="ECO:0007669"/>
    <property type="project" value="InterPro"/>
</dbReference>
<dbReference type="AlphaFoldDB" id="A0A0K0FG46"/>
<keyword evidence="15" id="KW-1185">Reference proteome</keyword>
<comment type="subcellular location">
    <subcellularLocation>
        <location evidence="1">Membrane</location>
        <topology evidence="1">Multi-pass membrane protein</topology>
    </subcellularLocation>
</comment>
<feature type="transmembrane region" description="Helical" evidence="10">
    <location>
        <begin position="688"/>
        <end position="714"/>
    </location>
</feature>
<dbReference type="InterPro" id="IPR043159">
    <property type="entry name" value="Lectin_gal-bd_sf"/>
</dbReference>
<evidence type="ECO:0000256" key="8">
    <source>
        <dbReference type="ARBA" id="ARBA00023180"/>
    </source>
</evidence>
<protein>
    <submittedName>
        <fullName evidence="16">Adhesion G protein-coupled receptor L3</fullName>
    </submittedName>
</protein>
<evidence type="ECO:0000256" key="6">
    <source>
        <dbReference type="ARBA" id="ARBA00023157"/>
    </source>
</evidence>
<feature type="transmembrane region" description="Helical" evidence="10">
    <location>
        <begin position="640"/>
        <end position="664"/>
    </location>
</feature>
<dbReference type="WBParaSite" id="SVE_0784400.1">
    <property type="protein sequence ID" value="SVE_0784400.1"/>
    <property type="gene ID" value="SVE_0784400"/>
</dbReference>
<keyword evidence="8" id="KW-0325">Glycoprotein</keyword>
<dbReference type="PROSITE" id="PS50221">
    <property type="entry name" value="GAIN_B"/>
    <property type="match status" value="1"/>
</dbReference>
<reference evidence="15" key="1">
    <citation type="submission" date="2014-07" db="EMBL/GenBank/DDBJ databases">
        <authorList>
            <person name="Martin A.A"/>
            <person name="De Silva N."/>
        </authorList>
    </citation>
    <scope>NUCLEOTIDE SEQUENCE</scope>
</reference>
<dbReference type="InterPro" id="IPR051587">
    <property type="entry name" value="Adhesion_GPCR"/>
</dbReference>
<evidence type="ECO:0000256" key="2">
    <source>
        <dbReference type="ARBA" id="ARBA00022692"/>
    </source>
</evidence>
<evidence type="ECO:0000256" key="7">
    <source>
        <dbReference type="ARBA" id="ARBA00023170"/>
    </source>
</evidence>
<keyword evidence="2 10" id="KW-0812">Transmembrane</keyword>
<dbReference type="Pfam" id="PF02140">
    <property type="entry name" value="SUEL_Lectin"/>
    <property type="match status" value="1"/>
</dbReference>
<reference evidence="16" key="2">
    <citation type="submission" date="2015-08" db="UniProtKB">
        <authorList>
            <consortium name="WormBaseParasite"/>
        </authorList>
    </citation>
    <scope>IDENTIFICATION</scope>
</reference>
<feature type="transmembrane region" description="Helical" evidence="10">
    <location>
        <begin position="766"/>
        <end position="788"/>
    </location>
</feature>
<evidence type="ECO:0000256" key="9">
    <source>
        <dbReference type="ARBA" id="ARBA00023224"/>
    </source>
</evidence>
<dbReference type="GO" id="GO:0004930">
    <property type="term" value="F:G protein-coupled receptor activity"/>
    <property type="evidence" value="ECO:0007669"/>
    <property type="project" value="InterPro"/>
</dbReference>
<keyword evidence="9" id="KW-0807">Transducer</keyword>
<feature type="transmembrane region" description="Helical" evidence="10">
    <location>
        <begin position="570"/>
        <end position="590"/>
    </location>
</feature>
<evidence type="ECO:0000259" key="12">
    <source>
        <dbReference type="PROSITE" id="PS50227"/>
    </source>
</evidence>
<evidence type="ECO:0000256" key="4">
    <source>
        <dbReference type="ARBA" id="ARBA00023040"/>
    </source>
</evidence>
<dbReference type="Proteomes" id="UP000035680">
    <property type="component" value="Unassembled WGS sequence"/>
</dbReference>
<dbReference type="InterPro" id="IPR000832">
    <property type="entry name" value="GPCR_2_secretin-like"/>
</dbReference>
<dbReference type="STRING" id="75913.A0A0K0FG46"/>
<sequence>MGMDKEVTICDGFNVTLQCDETKTINFTMANYGRFAIQVCNDPNDFKIPDAQLCKNDKTLPILEKLCQGQSICSFNVNSQMFEDTCVGSPRYLVARYNCIEKIVTTTTTQKTTTEVVQINIHLMEDNEFAKVVKQKEEIPVVNSGHTKNPSKIIAKIEESSESAIKNCPRVTRRFITWPETYPGKKTRIDCPIGSFGLGEWYCSNEGNWEPSTGPNLLYCKSTTFNDLAQDLEEIDQSGSKEEIRRSIEILLEEVVRSLKSPTTVFGGDLIVIGGIVSKITDQFQFLDEDKESSAIIVDRLSDVLDALLKPSNEFWSDLNDDLRRKLLIKLFENYEKMLLKILVPSERKNVANSKTILKENFLGLSTEVLKHSNAKYPSDSIRNYQDNIMIPEEVIENYIDAMTFVSYSKNISKLLDGSIFNGTRGTFASNILSISVYGGRQKFNRMNNREKNYTHPFEIELQLKEKIEHLKTIECINYDEEQGSWSNENCIVSSIKNSQVICHCSVLGKISAILVESNSDSNVPVKSTNYIQLSIIISCVLGIFFMTITLFSVFVFYSTSTYDKGQTIILRNITVTYILSNILILVFFATPTVITDSVVCSVTTSFTQFFTLSFILWIMLMSYQLMVEDSQSYNGPSNLALFIYTTIAYILPLFISFGSAYWYQSSIGIDSWKVSEFCFYNISNNFIISYGIPIAMVIVMNAIVSIILIFTIFRRGTEGYRPCKQDVLINYKNIKDMGKGIILIGIFASISFVTIHFYIEMGSPLLIYTACAFNIILSCFFFIYFVVTSETMAYNYNQWVLRNEWLPGIIRQSSIKNIEYNSRKMISSSEGETPVIFPETFSNNMSPAHFSFSPSCISTYTYSGDKSLLCSNYKSQMTSNISYQQNPSPFSLHNNDSKIISGGTMYDYPSVSFDKQNFVGTFSTANTLLHNGKNQIKYNYTGGNNDHHNGNSFNYPFESISPCLRTTPPKFPPPPPPQNVNGSATLQYKLNQGPITLSEDSAYSDSGSSTFIPPIISSGVPLVANYTSGSMVLRMDLNKKPPVFLNGNNE</sequence>
<evidence type="ECO:0000313" key="15">
    <source>
        <dbReference type="Proteomes" id="UP000035680"/>
    </source>
</evidence>
<proteinExistence type="predicted"/>
<dbReference type="PANTHER" id="PTHR45813:SF8">
    <property type="entry name" value="IG-LIKE DOMAIN-CONTAINING PROTEIN"/>
    <property type="match status" value="1"/>
</dbReference>
<dbReference type="InterPro" id="IPR032471">
    <property type="entry name" value="AGRL2-4_GAIN_subdom_A"/>
</dbReference>
<dbReference type="InterPro" id="IPR017981">
    <property type="entry name" value="GPCR_2-like_7TM"/>
</dbReference>
<name>A0A0K0FG46_STRVS</name>
<evidence type="ECO:0000259" key="13">
    <source>
        <dbReference type="PROSITE" id="PS50228"/>
    </source>
</evidence>
<keyword evidence="6" id="KW-1015">Disulfide bond</keyword>